<dbReference type="GO" id="GO:0042781">
    <property type="term" value="F:3'-tRNA processing endoribonuclease activity"/>
    <property type="evidence" value="ECO:0007669"/>
    <property type="project" value="TreeGrafter"/>
</dbReference>
<dbReference type="PROSITE" id="PS51318">
    <property type="entry name" value="TAT"/>
    <property type="match status" value="1"/>
</dbReference>
<dbReference type="InterPro" id="IPR036866">
    <property type="entry name" value="RibonucZ/Hydroxyglut_hydro"/>
</dbReference>
<evidence type="ECO:0000313" key="3">
    <source>
        <dbReference type="EMBL" id="QEV41470.1"/>
    </source>
</evidence>
<evidence type="ECO:0000313" key="4">
    <source>
        <dbReference type="Proteomes" id="UP000325763"/>
    </source>
</evidence>
<dbReference type="PANTHER" id="PTHR46018:SF2">
    <property type="entry name" value="ZINC PHOSPHODIESTERASE ELAC PROTEIN 1"/>
    <property type="match status" value="1"/>
</dbReference>
<keyword evidence="1" id="KW-0540">Nuclease</keyword>
<dbReference type="InterPro" id="IPR044094">
    <property type="entry name" value="AtsA-like_MBL-fold"/>
</dbReference>
<organism evidence="3 4">
    <name type="scientific">Streptomyces nodosus</name>
    <dbReference type="NCBI Taxonomy" id="40318"/>
    <lineage>
        <taxon>Bacteria</taxon>
        <taxon>Bacillati</taxon>
        <taxon>Actinomycetota</taxon>
        <taxon>Actinomycetes</taxon>
        <taxon>Kitasatosporales</taxon>
        <taxon>Streptomycetaceae</taxon>
        <taxon>Streptomyces</taxon>
    </lineage>
</organism>
<dbReference type="OrthoDB" id="4137979at2"/>
<dbReference type="KEGG" id="snq:CP978_25530"/>
<dbReference type="SUPFAM" id="SSF56281">
    <property type="entry name" value="Metallo-hydrolase/oxidoreductase"/>
    <property type="match status" value="1"/>
</dbReference>
<dbReference type="Gene3D" id="3.60.15.10">
    <property type="entry name" value="Ribonuclease Z/Hydroxyacylglutathione hydrolase-like"/>
    <property type="match status" value="1"/>
</dbReference>
<keyword evidence="1" id="KW-0255">Endonuclease</keyword>
<evidence type="ECO:0000256" key="1">
    <source>
        <dbReference type="ARBA" id="ARBA00022759"/>
    </source>
</evidence>
<dbReference type="Proteomes" id="UP000325763">
    <property type="component" value="Chromosome"/>
</dbReference>
<dbReference type="CDD" id="cd07719">
    <property type="entry name" value="arylsulfatase_AtsA-like_MBL-fold"/>
    <property type="match status" value="1"/>
</dbReference>
<accession>A0A5P2W692</accession>
<dbReference type="EMBL" id="CP023747">
    <property type="protein sequence ID" value="QEV41470.1"/>
    <property type="molecule type" value="Genomic_DNA"/>
</dbReference>
<sequence length="382" mass="40064">MCLSCGPIEGAEGAEDRSAIGRRGLLTAVGGAGLALGLAACGSPGTPATATPARPVADKRKAKLQVVLLGTQAGPPPTPDRAGISTALLVDGHIYLIDCGRSSVTQFARAGLDFSAIRSIFLTHLHIDHIADYYNYIVLGGAPVDGGLGSRGPVQVYGPGPAGGLPPKFGGGTAPVVAPSSPTPGTRALTQNWTDAVAYSNNVFLRDSGITDPTTLLDVREIGLPDVGADFTNTAPTMRPFPVMSDDKVKVSAVLVPHGPVFPSFAFRFDTEYGSVTFSGDTARTPNIPALARNTDLLVHEAINLQGAKLPPALHNHMLESHVEVQKVGAIAHESGAKRLVLSHLVDFARDSLDARQWQHWAEQGYDRDVVIGADLQRLTVQ</sequence>
<proteinExistence type="predicted"/>
<dbReference type="AlphaFoldDB" id="A0A5P2W692"/>
<name>A0A5P2W692_9ACTN</name>
<dbReference type="Pfam" id="PF23023">
    <property type="entry name" value="Anti-Pycsar_Apyc1"/>
    <property type="match status" value="1"/>
</dbReference>
<evidence type="ECO:0000256" key="2">
    <source>
        <dbReference type="ARBA" id="ARBA00022801"/>
    </source>
</evidence>
<dbReference type="InterPro" id="IPR006311">
    <property type="entry name" value="TAT_signal"/>
</dbReference>
<dbReference type="RefSeq" id="WP_052454275.1">
    <property type="nucleotide sequence ID" value="NZ_CP009313.1"/>
</dbReference>
<dbReference type="PANTHER" id="PTHR46018">
    <property type="entry name" value="ZINC PHOSPHODIESTERASE ELAC PROTEIN 1"/>
    <property type="match status" value="1"/>
</dbReference>
<protein>
    <submittedName>
        <fullName evidence="3">MBL fold metallo-hydrolase</fullName>
    </submittedName>
</protein>
<gene>
    <name evidence="3" type="ORF">CP978_25530</name>
</gene>
<keyword evidence="2 3" id="KW-0378">Hydrolase</keyword>
<reference evidence="3 4" key="1">
    <citation type="submission" date="2017-09" db="EMBL/GenBank/DDBJ databases">
        <title>Streptomyces genome completion.</title>
        <authorList>
            <person name="Lee N."/>
            <person name="Cho B.-K."/>
        </authorList>
    </citation>
    <scope>NUCLEOTIDE SEQUENCE [LARGE SCALE GENOMIC DNA]</scope>
    <source>
        <strain evidence="3 4">ATCC 14899</strain>
    </source>
</reference>